<evidence type="ECO:0000313" key="2">
    <source>
        <dbReference type="EMBL" id="GMN36081.1"/>
    </source>
</evidence>
<dbReference type="Proteomes" id="UP001187192">
    <property type="component" value="Unassembled WGS sequence"/>
</dbReference>
<name>A0AA88A8H9_FICCA</name>
<keyword evidence="3" id="KW-1185">Reference proteome</keyword>
<feature type="region of interest" description="Disordered" evidence="1">
    <location>
        <begin position="165"/>
        <end position="209"/>
    </location>
</feature>
<dbReference type="EMBL" id="BTGU01002264">
    <property type="protein sequence ID" value="GMN36081.1"/>
    <property type="molecule type" value="Genomic_DNA"/>
</dbReference>
<comment type="caution">
    <text evidence="2">The sequence shown here is derived from an EMBL/GenBank/DDBJ whole genome shotgun (WGS) entry which is preliminary data.</text>
</comment>
<dbReference type="AlphaFoldDB" id="A0AA88A8H9"/>
<reference evidence="2" key="1">
    <citation type="submission" date="2023-07" db="EMBL/GenBank/DDBJ databases">
        <title>draft genome sequence of fig (Ficus carica).</title>
        <authorList>
            <person name="Takahashi T."/>
            <person name="Nishimura K."/>
        </authorList>
    </citation>
    <scope>NUCLEOTIDE SEQUENCE</scope>
</reference>
<proteinExistence type="predicted"/>
<accession>A0AA88A8H9</accession>
<sequence length="301" mass="34334">MPRKASGESYVWDHAKEKLFLEKLDDYLASSGGKQPTSSILELWANEFNTHFGGVPAYGSTLYKKKERMKKIYRGWKVLQTRTGLGYDPVMDTVVCLDETRHSFVKDNKECTHLRYEGLRNKELYYNIFEKNHAAGASGFGSVTMGGGSKPWFDFDFSMDQSGTHPVLEEEMSPRSGARRQANTRGVPDEGGPSQSRGSAGKRKQRDATDKMTFSAMQEFVNHFRSRSQSATSSDQTSQKDHILDCMNIMKEMRIPQYQRTIMWHYFDAHPRLQRPFCQLDDDDRRGIIASVVTSKMPPPS</sequence>
<evidence type="ECO:0008006" key="4">
    <source>
        <dbReference type="Google" id="ProtNLM"/>
    </source>
</evidence>
<gene>
    <name evidence="2" type="ORF">TIFTF001_042364</name>
</gene>
<organism evidence="2 3">
    <name type="scientific">Ficus carica</name>
    <name type="common">Common fig</name>
    <dbReference type="NCBI Taxonomy" id="3494"/>
    <lineage>
        <taxon>Eukaryota</taxon>
        <taxon>Viridiplantae</taxon>
        <taxon>Streptophyta</taxon>
        <taxon>Embryophyta</taxon>
        <taxon>Tracheophyta</taxon>
        <taxon>Spermatophyta</taxon>
        <taxon>Magnoliopsida</taxon>
        <taxon>eudicotyledons</taxon>
        <taxon>Gunneridae</taxon>
        <taxon>Pentapetalae</taxon>
        <taxon>rosids</taxon>
        <taxon>fabids</taxon>
        <taxon>Rosales</taxon>
        <taxon>Moraceae</taxon>
        <taxon>Ficeae</taxon>
        <taxon>Ficus</taxon>
    </lineage>
</organism>
<evidence type="ECO:0000256" key="1">
    <source>
        <dbReference type="SAM" id="MobiDB-lite"/>
    </source>
</evidence>
<protein>
    <recommendedName>
        <fullName evidence="4">Myb/SANT-like domain-containing protein</fullName>
    </recommendedName>
</protein>
<evidence type="ECO:0000313" key="3">
    <source>
        <dbReference type="Proteomes" id="UP001187192"/>
    </source>
</evidence>